<evidence type="ECO:0000256" key="2">
    <source>
        <dbReference type="ARBA" id="ARBA00022516"/>
    </source>
</evidence>
<feature type="zinc finger region" description="C4-type" evidence="13">
    <location>
        <begin position="35"/>
        <end position="57"/>
    </location>
</feature>
<comment type="function">
    <text evidence="12 13">Component of the acetyl coenzyme A carboxylase (ACC) complex. Biotin carboxylase (BC) catalyzes the carboxylation of biotin on its carrier protein (BCCP) and then the CO(2) group is transferred by the transcarboxylase to acetyl-CoA to form malonyl-CoA.</text>
</comment>
<dbReference type="NCBIfam" id="TIGR00515">
    <property type="entry name" value="accD"/>
    <property type="match status" value="1"/>
</dbReference>
<dbReference type="OrthoDB" id="9772975at2"/>
<dbReference type="PRINTS" id="PR01070">
    <property type="entry name" value="ACCCTRFRASEB"/>
</dbReference>
<dbReference type="EC" id="2.1.3.15" evidence="13"/>
<dbReference type="GO" id="GO:0016743">
    <property type="term" value="F:carboxyl- or carbamoyltransferase activity"/>
    <property type="evidence" value="ECO:0007669"/>
    <property type="project" value="UniProtKB-UniRule"/>
</dbReference>
<dbReference type="InterPro" id="IPR000438">
    <property type="entry name" value="Acetyl_CoA_COase_Trfase_b_su"/>
</dbReference>
<feature type="domain" description="CoA carboxyltransferase N-terminal" evidence="14">
    <location>
        <begin position="31"/>
        <end position="284"/>
    </location>
</feature>
<dbReference type="PROSITE" id="PS50980">
    <property type="entry name" value="COA_CT_NTER"/>
    <property type="match status" value="1"/>
</dbReference>
<gene>
    <name evidence="13" type="primary">accD</name>
    <name evidence="15" type="ORF">P378_05670</name>
</gene>
<keyword evidence="7 13" id="KW-0276">Fatty acid metabolism</keyword>
<keyword evidence="9 13" id="KW-0067">ATP-binding</keyword>
<dbReference type="PANTHER" id="PTHR42995">
    <property type="entry name" value="ACETYL-COENZYME A CARBOXYLASE CARBOXYL TRANSFERASE SUBUNIT BETA, CHLOROPLASTIC"/>
    <property type="match status" value="1"/>
</dbReference>
<dbReference type="Proteomes" id="UP000222564">
    <property type="component" value="Unassembled WGS sequence"/>
</dbReference>
<reference evidence="15 16" key="1">
    <citation type="submission" date="2013-09" db="EMBL/GenBank/DDBJ databases">
        <title>Biodegradation of hydrocarbons in the deep terrestrial subsurface : characterization of a microbial consortium composed of two Desulfotomaculum species originating from a deep geological formation.</title>
        <authorList>
            <person name="Aullo T."/>
            <person name="Berlendis S."/>
            <person name="Lascourreges J.-F."/>
            <person name="Dessort D."/>
            <person name="Saint-Laurent S."/>
            <person name="Schraauwers B."/>
            <person name="Mas J."/>
            <person name="Magot M."/>
            <person name="Ranchou-Peyruse A."/>
        </authorList>
    </citation>
    <scope>NUCLEOTIDE SEQUENCE [LARGE SCALE GENOMIC DNA]</scope>
    <source>
        <strain evidence="15 16">Bs107</strain>
    </source>
</reference>
<dbReference type="Pfam" id="PF01039">
    <property type="entry name" value="Carboxyl_trans"/>
    <property type="match status" value="1"/>
</dbReference>
<keyword evidence="11 13" id="KW-0275">Fatty acid biosynthesis</keyword>
<dbReference type="GO" id="GO:0006633">
    <property type="term" value="P:fatty acid biosynthetic process"/>
    <property type="evidence" value="ECO:0007669"/>
    <property type="project" value="UniProtKB-KW"/>
</dbReference>
<evidence type="ECO:0000256" key="10">
    <source>
        <dbReference type="ARBA" id="ARBA00023098"/>
    </source>
</evidence>
<keyword evidence="10 13" id="KW-0443">Lipid metabolism</keyword>
<comment type="subunit">
    <text evidence="13">Acetyl-CoA carboxylase is a heterohexamer composed of biotin carboxyl carrier protein (AccB), biotin carboxylase (AccC) and two subunits each of ACCase subunit alpha (AccA) and ACCase subunit beta (AccD).</text>
</comment>
<feature type="binding site" evidence="13">
    <location>
        <position position="35"/>
    </location>
    <ligand>
        <name>Zn(2+)</name>
        <dbReference type="ChEBI" id="CHEBI:29105"/>
    </ligand>
</feature>
<organism evidence="15 16">
    <name type="scientific">Desulforamulus profundi</name>
    <dbReference type="NCBI Taxonomy" id="1383067"/>
    <lineage>
        <taxon>Bacteria</taxon>
        <taxon>Bacillati</taxon>
        <taxon>Bacillota</taxon>
        <taxon>Clostridia</taxon>
        <taxon>Eubacteriales</taxon>
        <taxon>Peptococcaceae</taxon>
        <taxon>Desulforamulus</taxon>
    </lineage>
</organism>
<keyword evidence="2 13" id="KW-0444">Lipid biosynthesis</keyword>
<dbReference type="GO" id="GO:0009317">
    <property type="term" value="C:acetyl-CoA carboxylase complex"/>
    <property type="evidence" value="ECO:0007669"/>
    <property type="project" value="InterPro"/>
</dbReference>
<evidence type="ECO:0000259" key="14">
    <source>
        <dbReference type="PROSITE" id="PS50980"/>
    </source>
</evidence>
<evidence type="ECO:0000313" key="15">
    <source>
        <dbReference type="EMBL" id="PHJ39001.1"/>
    </source>
</evidence>
<dbReference type="GO" id="GO:0005524">
    <property type="term" value="F:ATP binding"/>
    <property type="evidence" value="ECO:0007669"/>
    <property type="project" value="UniProtKB-KW"/>
</dbReference>
<evidence type="ECO:0000256" key="7">
    <source>
        <dbReference type="ARBA" id="ARBA00022832"/>
    </source>
</evidence>
<keyword evidence="13" id="KW-0963">Cytoplasm</keyword>
<keyword evidence="5 13" id="KW-0547">Nucleotide-binding</keyword>
<evidence type="ECO:0000256" key="13">
    <source>
        <dbReference type="HAMAP-Rule" id="MF_01395"/>
    </source>
</evidence>
<sequence length="284" mass="31431">MVLEIFRKPKYVTVRPEGTQNGEKRDIPEGLWVKCSRCNEILYTKELDKNFKVCQKCNFHFRLNARERIRMTLDEDSFKEYDNELTTINPLNFPNYPEKMAAAQEITGLKEAVVTGEGTIDGFPAVVGIMDSHFIMGSMGSVVGEKIARAIERAIEKKLPVIIFATSGGARMQEGILSLMQMAKTSAALAKLDEAGLLFVSVMTDPTTGGVTASFASLGDVIIAEPGALIGFTGPRVIEQTIRQKLPEGFQRAESMRQHGMVDMIVSRPQMKETLAKILSLHKS</sequence>
<dbReference type="InterPro" id="IPR029045">
    <property type="entry name" value="ClpP/crotonase-like_dom_sf"/>
</dbReference>
<dbReference type="UniPathway" id="UPA00655">
    <property type="reaction ID" value="UER00711"/>
</dbReference>
<accession>A0A2C6L3B7</accession>
<feature type="binding site" evidence="13">
    <location>
        <position position="38"/>
    </location>
    <ligand>
        <name>Zn(2+)</name>
        <dbReference type="ChEBI" id="CHEBI:29105"/>
    </ligand>
</feature>
<evidence type="ECO:0000256" key="8">
    <source>
        <dbReference type="ARBA" id="ARBA00022833"/>
    </source>
</evidence>
<dbReference type="GO" id="GO:0003989">
    <property type="term" value="F:acetyl-CoA carboxylase activity"/>
    <property type="evidence" value="ECO:0007669"/>
    <property type="project" value="InterPro"/>
</dbReference>
<evidence type="ECO:0000256" key="6">
    <source>
        <dbReference type="ARBA" id="ARBA00022771"/>
    </source>
</evidence>
<comment type="cofactor">
    <cofactor evidence="13">
        <name>Zn(2+)</name>
        <dbReference type="ChEBI" id="CHEBI:29105"/>
    </cofactor>
    <text evidence="13">Binds 1 zinc ion per subunit.</text>
</comment>
<dbReference type="EMBL" id="AWQQ01000037">
    <property type="protein sequence ID" value="PHJ39001.1"/>
    <property type="molecule type" value="Genomic_DNA"/>
</dbReference>
<keyword evidence="8 13" id="KW-0862">Zinc</keyword>
<keyword evidence="4 13" id="KW-0479">Metal-binding</keyword>
<dbReference type="SUPFAM" id="SSF52096">
    <property type="entry name" value="ClpP/crotonase"/>
    <property type="match status" value="1"/>
</dbReference>
<dbReference type="HAMAP" id="MF_01395">
    <property type="entry name" value="AcetylCoA_CT_beta"/>
    <property type="match status" value="1"/>
</dbReference>
<name>A0A2C6L3B7_9FIRM</name>
<dbReference type="RefSeq" id="WP_099082479.1">
    <property type="nucleotide sequence ID" value="NZ_AWQQ01000037.1"/>
</dbReference>
<dbReference type="Pfam" id="PF17848">
    <property type="entry name" value="Zn_ribbon_ACC"/>
    <property type="match status" value="1"/>
</dbReference>
<dbReference type="GO" id="GO:0008270">
    <property type="term" value="F:zinc ion binding"/>
    <property type="evidence" value="ECO:0007669"/>
    <property type="project" value="UniProtKB-UniRule"/>
</dbReference>
<dbReference type="InterPro" id="IPR041010">
    <property type="entry name" value="Znf-ACC"/>
</dbReference>
<evidence type="ECO:0000256" key="1">
    <source>
        <dbReference type="ARBA" id="ARBA00004496"/>
    </source>
</evidence>
<keyword evidence="16" id="KW-1185">Reference proteome</keyword>
<comment type="pathway">
    <text evidence="13">Lipid metabolism; malonyl-CoA biosynthesis; malonyl-CoA from acetyl-CoA: step 1/1.</text>
</comment>
<dbReference type="InterPro" id="IPR011762">
    <property type="entry name" value="COA_CT_N"/>
</dbReference>
<feature type="binding site" evidence="13">
    <location>
        <position position="57"/>
    </location>
    <ligand>
        <name>Zn(2+)</name>
        <dbReference type="ChEBI" id="CHEBI:29105"/>
    </ligand>
</feature>
<comment type="similarity">
    <text evidence="13">Belongs to the AccD/PCCB family.</text>
</comment>
<evidence type="ECO:0000256" key="3">
    <source>
        <dbReference type="ARBA" id="ARBA00022679"/>
    </source>
</evidence>
<evidence type="ECO:0000256" key="4">
    <source>
        <dbReference type="ARBA" id="ARBA00022723"/>
    </source>
</evidence>
<evidence type="ECO:0000256" key="9">
    <source>
        <dbReference type="ARBA" id="ARBA00022840"/>
    </source>
</evidence>
<dbReference type="AlphaFoldDB" id="A0A2C6L3B7"/>
<feature type="binding site" evidence="13">
    <location>
        <position position="54"/>
    </location>
    <ligand>
        <name>Zn(2+)</name>
        <dbReference type="ChEBI" id="CHEBI:29105"/>
    </ligand>
</feature>
<dbReference type="InterPro" id="IPR034733">
    <property type="entry name" value="AcCoA_carboxyl_beta"/>
</dbReference>
<dbReference type="Gene3D" id="3.90.226.10">
    <property type="entry name" value="2-enoyl-CoA Hydratase, Chain A, domain 1"/>
    <property type="match status" value="1"/>
</dbReference>
<evidence type="ECO:0000313" key="16">
    <source>
        <dbReference type="Proteomes" id="UP000222564"/>
    </source>
</evidence>
<evidence type="ECO:0000256" key="12">
    <source>
        <dbReference type="ARBA" id="ARBA00025280"/>
    </source>
</evidence>
<evidence type="ECO:0000256" key="5">
    <source>
        <dbReference type="ARBA" id="ARBA00022741"/>
    </source>
</evidence>
<dbReference type="PANTHER" id="PTHR42995:SF5">
    <property type="entry name" value="ACETYL-COENZYME A CARBOXYLASE CARBOXYL TRANSFERASE SUBUNIT BETA, CHLOROPLASTIC"/>
    <property type="match status" value="1"/>
</dbReference>
<comment type="subcellular location">
    <subcellularLocation>
        <location evidence="1 13">Cytoplasm</location>
    </subcellularLocation>
</comment>
<comment type="catalytic activity">
    <reaction evidence="13">
        <text>N(6)-carboxybiotinyl-L-lysyl-[protein] + acetyl-CoA = N(6)-biotinyl-L-lysyl-[protein] + malonyl-CoA</text>
        <dbReference type="Rhea" id="RHEA:54728"/>
        <dbReference type="Rhea" id="RHEA-COMP:10505"/>
        <dbReference type="Rhea" id="RHEA-COMP:10506"/>
        <dbReference type="ChEBI" id="CHEBI:57288"/>
        <dbReference type="ChEBI" id="CHEBI:57384"/>
        <dbReference type="ChEBI" id="CHEBI:83144"/>
        <dbReference type="ChEBI" id="CHEBI:83145"/>
        <dbReference type="EC" id="2.1.3.15"/>
    </reaction>
</comment>
<dbReference type="GO" id="GO:2001295">
    <property type="term" value="P:malonyl-CoA biosynthetic process"/>
    <property type="evidence" value="ECO:0007669"/>
    <property type="project" value="UniProtKB-UniRule"/>
</dbReference>
<evidence type="ECO:0000256" key="11">
    <source>
        <dbReference type="ARBA" id="ARBA00023160"/>
    </source>
</evidence>
<proteinExistence type="inferred from homology"/>
<keyword evidence="6 13" id="KW-0863">Zinc-finger</keyword>
<keyword evidence="3 13" id="KW-0808">Transferase</keyword>
<comment type="caution">
    <text evidence="15">The sequence shown here is derived from an EMBL/GenBank/DDBJ whole genome shotgun (WGS) entry which is preliminary data.</text>
</comment>
<protein>
    <recommendedName>
        <fullName evidence="13">Acetyl-coenzyme A carboxylase carboxyl transferase subunit beta</fullName>
        <shortName evidence="13">ACCase subunit beta</shortName>
        <shortName evidence="13">Acetyl-CoA carboxylase carboxyltransferase subunit beta</shortName>
        <ecNumber evidence="13">2.1.3.15</ecNumber>
    </recommendedName>
</protein>